<evidence type="ECO:0000259" key="1">
    <source>
        <dbReference type="Pfam" id="PF20250"/>
    </source>
</evidence>
<dbReference type="Pfam" id="PF03961">
    <property type="entry name" value="FapA"/>
    <property type="match status" value="1"/>
</dbReference>
<dbReference type="STRING" id="926567.TheveDRAFT_0457"/>
<protein>
    <submittedName>
        <fullName evidence="2">Putative polymerase with PALM domain, HD hydrolase domain and Zn ribbon</fullName>
    </submittedName>
</protein>
<dbReference type="RefSeq" id="WP_006583115.1">
    <property type="nucleotide sequence ID" value="NZ_CM001377.1"/>
</dbReference>
<dbReference type="InterPro" id="IPR005646">
    <property type="entry name" value="FapA"/>
</dbReference>
<feature type="domain" description="Flagellar Assembly Protein A N-terminal region" evidence="1">
    <location>
        <begin position="73"/>
        <end position="244"/>
    </location>
</feature>
<gene>
    <name evidence="2" type="ORF">TheveDRAFT_0457</name>
</gene>
<dbReference type="HOGENOM" id="CLU_026157_2_1_0"/>
<keyword evidence="2" id="KW-0378">Hydrolase</keyword>
<proteinExistence type="predicted"/>
<dbReference type="Proteomes" id="UP000005730">
    <property type="component" value="Chromosome"/>
</dbReference>
<dbReference type="GO" id="GO:0016787">
    <property type="term" value="F:hydrolase activity"/>
    <property type="evidence" value="ECO:0007669"/>
    <property type="project" value="UniProtKB-KW"/>
</dbReference>
<name>H0UPZ2_9BACT</name>
<dbReference type="Pfam" id="PF20250">
    <property type="entry name" value="FapA_N"/>
    <property type="match status" value="1"/>
</dbReference>
<keyword evidence="3" id="KW-1185">Reference proteome</keyword>
<sequence length="530" mass="57735">MEGAFRLKVTDEGIFLAVAPEGDVTLSDVVALLKERRIEDYDGQVVAKAVQDRTGEMVKIADRKPELDRPAEVEIKISEDAMSCSIRVIPPLGPLPLPSVEDLERFLKEHGVVEGVKRQVLEGLSQGMHLRQWVEVARGREVVHGKDAVINYKIDLQRLKPKETGEGSRVDMKDLGTVINVLKGQELAEKLPPVQGTDGITVMGKPVKAQVGKDKNLPAGPGTELSEDRMHLYAAQDGHVSVKDGKLCVSPIFEVKGDVDYGVGNIQFVGPVVVHGSVREGFSVKAGGDLFVEGVVEGAVLSCEGAMNLKVGVRGTGKAVLEAKGDIRCPYIDQAKVVSGGDVYVSEAITHSLVSARGTVVVQGSKKGQIVGGRVQAGVEVVCETLGSDMGTRTEVVVGVPPELMEERKRLTEALKELKGKMAEVDTNLGYLKKMEERNLLDDQKRALMVRLTRAKFQLQGQISISEGRLKAIEEEMERSKSVGKVRVKGVCHNGVVVSIRGMNYIVRDDQRFVTFLVEEGEIRIKPFDY</sequence>
<reference evidence="2 3" key="1">
    <citation type="submission" date="2011-10" db="EMBL/GenBank/DDBJ databases">
        <title>The Noncontiguous Finished genome of Thermanaerovibrio velox DSM 12556.</title>
        <authorList>
            <consortium name="US DOE Joint Genome Institute (JGI-PGF)"/>
            <person name="Lucas S."/>
            <person name="Copeland A."/>
            <person name="Lapidus A."/>
            <person name="Glavina del Rio T."/>
            <person name="Dalin E."/>
            <person name="Tice H."/>
            <person name="Bruce D."/>
            <person name="Goodwin L."/>
            <person name="Pitluck S."/>
            <person name="Peters L."/>
            <person name="Mikhailova N."/>
            <person name="Teshima H."/>
            <person name="Kyrpides N."/>
            <person name="Mavromatis K."/>
            <person name="Ivanova N."/>
            <person name="Markowitz V."/>
            <person name="Cheng J.-F."/>
            <person name="Hugenholtz P."/>
            <person name="Woyke T."/>
            <person name="Wu D."/>
            <person name="Spring S."/>
            <person name="Brambilla E.-M."/>
            <person name="Klenk H.-P."/>
            <person name="Eisen J.A."/>
        </authorList>
    </citation>
    <scope>NUCLEOTIDE SEQUENCE [LARGE SCALE GENOMIC DNA]</scope>
    <source>
        <strain evidence="2 3">DSM 12556</strain>
    </source>
</reference>
<accession>H0UPZ2</accession>
<dbReference type="InterPro" id="IPR046866">
    <property type="entry name" value="FapA_N"/>
</dbReference>
<dbReference type="PANTHER" id="PTHR38032">
    <property type="entry name" value="POLYMERASE-RELATED"/>
    <property type="match status" value="1"/>
</dbReference>
<dbReference type="InterPro" id="IPR046865">
    <property type="entry name" value="FapA_b_solenoid"/>
</dbReference>
<dbReference type="PANTHER" id="PTHR38032:SF1">
    <property type="entry name" value="RNA-BINDING PROTEIN KHPB N-TERMINAL DOMAIN-CONTAINING PROTEIN"/>
    <property type="match status" value="1"/>
</dbReference>
<dbReference type="AlphaFoldDB" id="H0UPZ2"/>
<organism evidence="2 3">
    <name type="scientific">Thermanaerovibrio velox DSM 12556</name>
    <dbReference type="NCBI Taxonomy" id="926567"/>
    <lineage>
        <taxon>Bacteria</taxon>
        <taxon>Thermotogati</taxon>
        <taxon>Synergistota</taxon>
        <taxon>Synergistia</taxon>
        <taxon>Synergistales</taxon>
        <taxon>Synergistaceae</taxon>
        <taxon>Thermanaerovibrio</taxon>
    </lineage>
</organism>
<evidence type="ECO:0000313" key="3">
    <source>
        <dbReference type="Proteomes" id="UP000005730"/>
    </source>
</evidence>
<dbReference type="OrthoDB" id="9816426at2"/>
<evidence type="ECO:0000313" key="2">
    <source>
        <dbReference type="EMBL" id="EHM09621.1"/>
    </source>
</evidence>
<dbReference type="EMBL" id="CM001377">
    <property type="protein sequence ID" value="EHM09621.1"/>
    <property type="molecule type" value="Genomic_DNA"/>
</dbReference>
<dbReference type="eggNOG" id="COG1315">
    <property type="taxonomic scope" value="Bacteria"/>
</dbReference>